<protein>
    <submittedName>
        <fullName evidence="2">Uncharacterized protein</fullName>
    </submittedName>
</protein>
<feature type="compositionally biased region" description="Basic and acidic residues" evidence="1">
    <location>
        <begin position="181"/>
        <end position="209"/>
    </location>
</feature>
<feature type="compositionally biased region" description="Low complexity" evidence="1">
    <location>
        <begin position="426"/>
        <end position="439"/>
    </location>
</feature>
<proteinExistence type="predicted"/>
<organism evidence="2 3">
    <name type="scientific">Zalerion maritima</name>
    <dbReference type="NCBI Taxonomy" id="339359"/>
    <lineage>
        <taxon>Eukaryota</taxon>
        <taxon>Fungi</taxon>
        <taxon>Dikarya</taxon>
        <taxon>Ascomycota</taxon>
        <taxon>Pezizomycotina</taxon>
        <taxon>Sordariomycetes</taxon>
        <taxon>Lulworthiomycetidae</taxon>
        <taxon>Lulworthiales</taxon>
        <taxon>Lulworthiaceae</taxon>
        <taxon>Zalerion</taxon>
    </lineage>
</organism>
<feature type="compositionally biased region" description="Basic residues" evidence="1">
    <location>
        <begin position="268"/>
        <end position="279"/>
    </location>
</feature>
<comment type="caution">
    <text evidence="2">The sequence shown here is derived from an EMBL/GenBank/DDBJ whole genome shotgun (WGS) entry which is preliminary data.</text>
</comment>
<evidence type="ECO:0000256" key="1">
    <source>
        <dbReference type="SAM" id="MobiDB-lite"/>
    </source>
</evidence>
<feature type="compositionally biased region" description="Polar residues" evidence="1">
    <location>
        <begin position="220"/>
        <end position="242"/>
    </location>
</feature>
<feature type="region of interest" description="Disordered" evidence="1">
    <location>
        <begin position="178"/>
        <end position="456"/>
    </location>
</feature>
<sequence length="516" mass="57438">MASDASPTSFASNNFADVFRGKRATWPAFVKILVRQHIVRNEIHEVRMMPVILPLLFEQCGWASSGNPIWDRAMEHKFGDMAKRILADMQNQRHTRRWVAMPAQNPEAGAYRWADWVRTWTMVGWNGDTSEEAGRRALANIDSNERMHPLPVDTAWVYPPAASPPQLMSVAVPLSTICGPRGREGEKQEAQHEDHANEEAEEEQGRAESEAGAVLPPSTPISQPQLPSTPCASRLSPTNDLSISGLDNPAPGWGESFISQESPSVGRDRRRRRRRRRKQQQPPSSQESGSQQPPSSQESGSQQHPTEEELQPRRDPLPTPKERGQPTMRHGLATPPETRPSHHRRDKRRSCQQQTCLLDEIEPQAHGNLQHDFPPLRPETLPGAGQVGTDGEAQQPQEQGAAGLGGERAAEAGPSRSRSVPGGWLSDASIPASAPPQSAKDGKGKPAKAPPDVYAAPAPPLRIAERMSWLALQQYSSTMWDGKRKERREAAKVMIFEHWQWLESWYKEQSSVAKQY</sequence>
<dbReference type="EMBL" id="JAKWBI020000377">
    <property type="protein sequence ID" value="KAJ2895765.1"/>
    <property type="molecule type" value="Genomic_DNA"/>
</dbReference>
<evidence type="ECO:0000313" key="3">
    <source>
        <dbReference type="Proteomes" id="UP001201980"/>
    </source>
</evidence>
<dbReference type="Proteomes" id="UP001201980">
    <property type="component" value="Unassembled WGS sequence"/>
</dbReference>
<keyword evidence="3" id="KW-1185">Reference proteome</keyword>
<gene>
    <name evidence="2" type="ORF">MKZ38_006184</name>
</gene>
<dbReference type="AlphaFoldDB" id="A0AAD5WPT1"/>
<name>A0AAD5WPT1_9PEZI</name>
<reference evidence="2" key="1">
    <citation type="submission" date="2022-07" db="EMBL/GenBank/DDBJ databases">
        <title>Draft genome sequence of Zalerion maritima ATCC 34329, a (micro)plastics degrading marine fungus.</title>
        <authorList>
            <person name="Paco A."/>
            <person name="Goncalves M.F.M."/>
            <person name="Rocha-Santos T.A.P."/>
            <person name="Alves A."/>
        </authorList>
    </citation>
    <scope>NUCLEOTIDE SEQUENCE</scope>
    <source>
        <strain evidence="2">ATCC 34329</strain>
    </source>
</reference>
<feature type="compositionally biased region" description="Basic and acidic residues" evidence="1">
    <location>
        <begin position="305"/>
        <end position="324"/>
    </location>
</feature>
<feature type="compositionally biased region" description="Basic residues" evidence="1">
    <location>
        <begin position="341"/>
        <end position="350"/>
    </location>
</feature>
<accession>A0AAD5WPT1</accession>
<feature type="compositionally biased region" description="Low complexity" evidence="1">
    <location>
        <begin position="280"/>
        <end position="303"/>
    </location>
</feature>
<evidence type="ECO:0000313" key="2">
    <source>
        <dbReference type="EMBL" id="KAJ2895765.1"/>
    </source>
</evidence>
<feature type="compositionally biased region" description="Low complexity" evidence="1">
    <location>
        <begin position="391"/>
        <end position="401"/>
    </location>
</feature>